<dbReference type="InterPro" id="IPR038461">
    <property type="entry name" value="Schlafen_AlbA_2_dom_sf"/>
</dbReference>
<feature type="region of interest" description="Disordered" evidence="1">
    <location>
        <begin position="22"/>
        <end position="51"/>
    </location>
</feature>
<dbReference type="AlphaFoldDB" id="A0A2I1P9T8"/>
<reference evidence="3 4" key="1">
    <citation type="submission" date="2017-12" db="EMBL/GenBank/DDBJ databases">
        <title>Phylogenetic diversity of female urinary microbiome.</title>
        <authorList>
            <person name="Thomas-White K."/>
            <person name="Wolfe A.J."/>
        </authorList>
    </citation>
    <scope>NUCLEOTIDE SEQUENCE [LARGE SCALE GENOMIC DNA]</scope>
    <source>
        <strain evidence="3 4">UMB1298</strain>
    </source>
</reference>
<dbReference type="EMBL" id="PKIZ01000014">
    <property type="protein sequence ID" value="PKZ41393.1"/>
    <property type="molecule type" value="Genomic_DNA"/>
</dbReference>
<sequence length="585" mass="64285">MTLFNPTPAEKAVTQAIAELRAGRPASESRHLDLKSATTRHGAPVPDPARDPALVRQLAPEVACMANTPGGGALVLGVGDDNTLEGTTAHAEWLRREIYTQLQSRVTCDVREVFVHERRLLVLLVPEAVEPVKVKGRIQWRIDDGCHEVDASTWRARMDHARRVDWSARSSQLPTSRVRPSGMAAVRTFLEDTRETAARDLAQLPDEDLLRRLNAVDVDGFLTNAAALLFVGWGPEHNMLDYIRRDHAGGDSRERLHRTGLSLAEELQEVLRTCRSFNPLRHTGDGPAVGQVREIPERPLREAIINGVAHRDWAIQQPTTIEHVGATLQVTSPGGFMPGITPDNVIHQPSTSRNTALTELLAAIRVAEREGIGIDRMYQDMLSHGHPEPSLQELATGAVRTRLVANVSDQGWLEWLHLMDQSWAVLDLDTLMTLRQLVTRGWTDHLRLAPYVQRPPGETIPLLQRVAELTMGGDAVTTMLSSTPAGGTPAMTLSKGALRALAHADSRSAYPVERSTRPTLALDFARSRGRISSSELGEMTGIASQTAGRVLRDLEEQGELLPSRANRRGAGFHYLPAPPREDSPA</sequence>
<comment type="caution">
    <text evidence="3">The sequence shown here is derived from an EMBL/GenBank/DDBJ whole genome shotgun (WGS) entry which is preliminary data.</text>
</comment>
<dbReference type="SUPFAM" id="SSF46785">
    <property type="entry name" value="Winged helix' DNA-binding domain"/>
    <property type="match status" value="1"/>
</dbReference>
<keyword evidence="4" id="KW-1185">Reference proteome</keyword>
<dbReference type="Gene3D" id="1.10.10.10">
    <property type="entry name" value="Winged helix-like DNA-binding domain superfamily/Winged helix DNA-binding domain"/>
    <property type="match status" value="1"/>
</dbReference>
<evidence type="ECO:0000313" key="4">
    <source>
        <dbReference type="Proteomes" id="UP000234206"/>
    </source>
</evidence>
<protein>
    <recommendedName>
        <fullName evidence="2">Schlafen AlbA-2 domain-containing protein</fullName>
    </recommendedName>
</protein>
<evidence type="ECO:0000259" key="2">
    <source>
        <dbReference type="Pfam" id="PF04326"/>
    </source>
</evidence>
<gene>
    <name evidence="3" type="ORF">CYJ76_08225</name>
</gene>
<dbReference type="Gene3D" id="6.10.10.130">
    <property type="match status" value="1"/>
</dbReference>
<feature type="domain" description="Schlafen AlbA-2" evidence="2">
    <location>
        <begin position="28"/>
        <end position="149"/>
    </location>
</feature>
<dbReference type="PANTHER" id="PTHR30595:SF6">
    <property type="entry name" value="SCHLAFEN ALBA-2 DOMAIN-CONTAINING PROTEIN"/>
    <property type="match status" value="1"/>
</dbReference>
<dbReference type="RefSeq" id="WP_101849815.1">
    <property type="nucleotide sequence ID" value="NZ_PKIZ01000014.1"/>
</dbReference>
<dbReference type="OrthoDB" id="9805115at2"/>
<dbReference type="InterPro" id="IPR007421">
    <property type="entry name" value="Schlafen_AlbA_2_dom"/>
</dbReference>
<dbReference type="InterPro" id="IPR036388">
    <property type="entry name" value="WH-like_DNA-bd_sf"/>
</dbReference>
<dbReference type="InterPro" id="IPR036390">
    <property type="entry name" value="WH_DNA-bd_sf"/>
</dbReference>
<evidence type="ECO:0000313" key="3">
    <source>
        <dbReference type="EMBL" id="PKZ41393.1"/>
    </source>
</evidence>
<dbReference type="Gene3D" id="3.30.565.60">
    <property type="match status" value="1"/>
</dbReference>
<name>A0A2I1P9T8_9MICO</name>
<proteinExistence type="predicted"/>
<dbReference type="PANTHER" id="PTHR30595">
    <property type="entry name" value="GLPR-RELATED TRANSCRIPTIONAL REPRESSOR"/>
    <property type="match status" value="1"/>
</dbReference>
<feature type="region of interest" description="Disordered" evidence="1">
    <location>
        <begin position="561"/>
        <end position="585"/>
    </location>
</feature>
<organism evidence="3 4">
    <name type="scientific">Kytococcus schroeteri</name>
    <dbReference type="NCBI Taxonomy" id="138300"/>
    <lineage>
        <taxon>Bacteria</taxon>
        <taxon>Bacillati</taxon>
        <taxon>Actinomycetota</taxon>
        <taxon>Actinomycetes</taxon>
        <taxon>Micrococcales</taxon>
        <taxon>Kytococcaceae</taxon>
        <taxon>Kytococcus</taxon>
    </lineage>
</organism>
<dbReference type="InterPro" id="IPR038475">
    <property type="entry name" value="RecG_C_sf"/>
</dbReference>
<dbReference type="Proteomes" id="UP000234206">
    <property type="component" value="Unassembled WGS sequence"/>
</dbReference>
<dbReference type="Pfam" id="PF04326">
    <property type="entry name" value="SLFN_AlbA_2"/>
    <property type="match status" value="1"/>
</dbReference>
<dbReference type="Gene3D" id="3.30.950.30">
    <property type="entry name" value="Schlafen, AAA domain"/>
    <property type="match status" value="1"/>
</dbReference>
<evidence type="ECO:0000256" key="1">
    <source>
        <dbReference type="SAM" id="MobiDB-lite"/>
    </source>
</evidence>
<accession>A0A2I1P9T8</accession>
<dbReference type="Pfam" id="PF13749">
    <property type="entry name" value="HATPase_c_4"/>
    <property type="match status" value="1"/>
</dbReference>